<accession>A0A1F6BTL9</accession>
<protein>
    <submittedName>
        <fullName evidence="1">Uncharacterized protein</fullName>
    </submittedName>
</protein>
<comment type="caution">
    <text evidence="1">The sequence shown here is derived from an EMBL/GenBank/DDBJ whole genome shotgun (WGS) entry which is preliminary data.</text>
</comment>
<organism evidence="1 2">
    <name type="scientific">Candidatus Kaiserbacteria bacterium GWA2_50_9</name>
    <dbReference type="NCBI Taxonomy" id="1798474"/>
    <lineage>
        <taxon>Bacteria</taxon>
        <taxon>Candidatus Kaiseribacteriota</taxon>
    </lineage>
</organism>
<evidence type="ECO:0000313" key="1">
    <source>
        <dbReference type="EMBL" id="OGG40284.1"/>
    </source>
</evidence>
<reference evidence="1 2" key="1">
    <citation type="journal article" date="2016" name="Nat. Commun.">
        <title>Thousands of microbial genomes shed light on interconnected biogeochemical processes in an aquifer system.</title>
        <authorList>
            <person name="Anantharaman K."/>
            <person name="Brown C.T."/>
            <person name="Hug L.A."/>
            <person name="Sharon I."/>
            <person name="Castelle C.J."/>
            <person name="Probst A.J."/>
            <person name="Thomas B.C."/>
            <person name="Singh A."/>
            <person name="Wilkins M.J."/>
            <person name="Karaoz U."/>
            <person name="Brodie E.L."/>
            <person name="Williams K.H."/>
            <person name="Hubbard S.S."/>
            <person name="Banfield J.F."/>
        </authorList>
    </citation>
    <scope>NUCLEOTIDE SEQUENCE [LARGE SCALE GENOMIC DNA]</scope>
</reference>
<dbReference type="AlphaFoldDB" id="A0A1F6BTL9"/>
<dbReference type="EMBL" id="MFKN01000034">
    <property type="protein sequence ID" value="OGG40284.1"/>
    <property type="molecule type" value="Genomic_DNA"/>
</dbReference>
<gene>
    <name evidence="1" type="ORF">A2118_02270</name>
</gene>
<sequence length="74" mass="8484">MDALMKKAQSFKLGKSPVVIFPVSAWEVIRARVDMLEEYYQMSNSNTYKRDIARARASKKETPSKVLYKKLGLA</sequence>
<proteinExistence type="predicted"/>
<dbReference type="STRING" id="1798474.A2118_02270"/>
<evidence type="ECO:0000313" key="2">
    <source>
        <dbReference type="Proteomes" id="UP000179014"/>
    </source>
</evidence>
<dbReference type="Proteomes" id="UP000179014">
    <property type="component" value="Unassembled WGS sequence"/>
</dbReference>
<name>A0A1F6BTL9_9BACT</name>